<feature type="transmembrane region" description="Helical" evidence="3">
    <location>
        <begin position="143"/>
        <end position="167"/>
    </location>
</feature>
<accession>A0A2I1GJD1</accession>
<dbReference type="InterPro" id="IPR011043">
    <property type="entry name" value="Gal_Oxase/kelch_b-propeller"/>
</dbReference>
<sequence length="193" mass="21104">MIQSTIHGRERIVPAARAVFSTVLGLDGQSVIVFGGDSEPPLSREFALYVLDINKFRWRIPGISGKIPASRSFHRTLVVGNYMVVTFGLGYVREDDNDILLLDISNNDEFAWTTSFVPPPLTSQSPTPQSPTQSSSQSNINTIGIAIGISIGVIGGIALTVGGFFLYKQYKNRKERSTAIPTPGNERINIKYS</sequence>
<keyword evidence="3" id="KW-1133">Transmembrane helix</keyword>
<evidence type="ECO:0000313" key="5">
    <source>
        <dbReference type="Proteomes" id="UP000234323"/>
    </source>
</evidence>
<dbReference type="PANTHER" id="PTHR46093">
    <property type="entry name" value="ACYL-COA-BINDING DOMAIN-CONTAINING PROTEIN 5"/>
    <property type="match status" value="1"/>
</dbReference>
<evidence type="ECO:0000256" key="2">
    <source>
        <dbReference type="ARBA" id="ARBA00022737"/>
    </source>
</evidence>
<dbReference type="AlphaFoldDB" id="A0A2I1GJD1"/>
<keyword evidence="3" id="KW-0812">Transmembrane</keyword>
<evidence type="ECO:0000256" key="3">
    <source>
        <dbReference type="SAM" id="Phobius"/>
    </source>
</evidence>
<proteinExistence type="predicted"/>
<keyword evidence="1" id="KW-0880">Kelch repeat</keyword>
<dbReference type="SUPFAM" id="SSF50965">
    <property type="entry name" value="Galactose oxidase, central domain"/>
    <property type="match status" value="1"/>
</dbReference>
<evidence type="ECO:0000256" key="1">
    <source>
        <dbReference type="ARBA" id="ARBA00022441"/>
    </source>
</evidence>
<dbReference type="InterPro" id="IPR015915">
    <property type="entry name" value="Kelch-typ_b-propeller"/>
</dbReference>
<gene>
    <name evidence="4" type="ORF">RhiirA4_543514</name>
</gene>
<dbReference type="Proteomes" id="UP000234323">
    <property type="component" value="Unassembled WGS sequence"/>
</dbReference>
<name>A0A2I1GJD1_9GLOM</name>
<dbReference type="VEuPathDB" id="FungiDB:RhiirA1_417733"/>
<protein>
    <submittedName>
        <fullName evidence="4">Uncharacterized protein</fullName>
    </submittedName>
</protein>
<keyword evidence="2" id="KW-0677">Repeat</keyword>
<comment type="caution">
    <text evidence="4">The sequence shown here is derived from an EMBL/GenBank/DDBJ whole genome shotgun (WGS) entry which is preliminary data.</text>
</comment>
<keyword evidence="5" id="KW-1185">Reference proteome</keyword>
<evidence type="ECO:0000313" key="4">
    <source>
        <dbReference type="EMBL" id="PKY46733.1"/>
    </source>
</evidence>
<dbReference type="VEuPathDB" id="FungiDB:FUN_001220"/>
<dbReference type="EMBL" id="LLXI01000477">
    <property type="protein sequence ID" value="PKY46733.1"/>
    <property type="molecule type" value="Genomic_DNA"/>
</dbReference>
<dbReference type="Gene3D" id="2.120.10.80">
    <property type="entry name" value="Kelch-type beta propeller"/>
    <property type="match status" value="1"/>
</dbReference>
<dbReference type="VEuPathDB" id="FungiDB:RhiirFUN_005213"/>
<organism evidence="4 5">
    <name type="scientific">Rhizophagus irregularis</name>
    <dbReference type="NCBI Taxonomy" id="588596"/>
    <lineage>
        <taxon>Eukaryota</taxon>
        <taxon>Fungi</taxon>
        <taxon>Fungi incertae sedis</taxon>
        <taxon>Mucoromycota</taxon>
        <taxon>Glomeromycotina</taxon>
        <taxon>Glomeromycetes</taxon>
        <taxon>Glomerales</taxon>
        <taxon>Glomeraceae</taxon>
        <taxon>Rhizophagus</taxon>
    </lineage>
</organism>
<reference evidence="4 5" key="1">
    <citation type="submission" date="2015-10" db="EMBL/GenBank/DDBJ databases">
        <title>Genome analyses suggest a sexual origin of heterokaryosis in a supposedly ancient asexual fungus.</title>
        <authorList>
            <person name="Ropars J."/>
            <person name="Sedzielewska K."/>
            <person name="Noel J."/>
            <person name="Charron P."/>
            <person name="Farinelli L."/>
            <person name="Marton T."/>
            <person name="Kruger M."/>
            <person name="Pelin A."/>
            <person name="Brachmann A."/>
            <person name="Corradi N."/>
        </authorList>
    </citation>
    <scope>NUCLEOTIDE SEQUENCE [LARGE SCALE GENOMIC DNA]</scope>
    <source>
        <strain evidence="4 5">A4</strain>
    </source>
</reference>
<dbReference type="PANTHER" id="PTHR46093:SF18">
    <property type="entry name" value="FIBRONECTIN TYPE-III DOMAIN-CONTAINING PROTEIN"/>
    <property type="match status" value="1"/>
</dbReference>
<dbReference type="Pfam" id="PF24681">
    <property type="entry name" value="Kelch_KLHDC2_KLHL20_DRC7"/>
    <property type="match status" value="1"/>
</dbReference>
<keyword evidence="3" id="KW-0472">Membrane</keyword>